<proteinExistence type="predicted"/>
<sequence>MSRTALDTAPAMLTRIARLDPADALSQVASVRAAVASCGVPERLDELAAALPVRVAELAPELALELAALAAALVSHAPRLPLDLEALEPVVRTAWLRVGLSSRDQSTSRATLAKLDETWLLHAIQDWSLSAAADPAALFRRMCSAQDRRLRAAVVPALGGAVADLAITPEQGFACLVALASATTGATRRAVYRALSQEWLQQLSPTSVAEREQLIRAGLADDDLELVGVCVELAASLELRGALLELFDQAEGADDLHDAKLVVALAGLGSVATREDLELALVLAVADPLRFGASAHDLVLEAHRHGVFIDDALIPSALEAFDLHRGWTAEEFVRVTHVARVALLAELRRQRGDDPRWRRRAGILAASVGTGAHELLAELLTELGNQQDVDLRVAAALLVAAGASPEYDAEAPLLMWLDRLPARVIPILRVKGGAEAAARLQALLVDPTCPEPLRDGALTAAWALSRARPTLLRELSAALGPNRSGLLDTRLRAARDELAATIYTEAAWPPDPSHRVDPRAALELLCEAGELRHLAEITRLFRIVYAHVVQLALDGDFLIKRASLPELEQQIYRYGRHLIASGRAVRRWIDAAPETGRDLVLALATDWLRERPQAPICVALLETIARQQPRGPWLRFIEPFWRHADPNVQRAAIEAILSDEGTDNGPAEGGSPGLELSLCRLTGSKDGRLVRQALAAVARFEARWAEPMVIASLRGVSMSIMQAAAEALGVVGSRRCVPALVAGLAHHENARLRELLLDALEAVAGPARAAILVDALVAEGPPRPHDRRQRMLREAISGTSSLAAALRLAGSSNPVHAALVEAALDGTITLADASQQALAEALYRAKLRPAPTKDDPTRRLRLEGFSPEAASVLAEARVGMRIWELQPVLGCVRAGLADWLAWIRPQQLAGDDRASQAAGLVLEAATDSEAQHLDGLLELALALTHQPEAEPPPPTESIAALITAFIERCVVPVSPTPAQRMRALTLLRALPPCAEVRGDRRHELLGQLGAVRTRADLDACLAACRIGPDVVGDSTRLLAEVLALPSEREDESEVYKQLRREIQAWHRSVCACPSPSAAHLPGCPDAWLLEVLQGRPLGLPVPPEPPPERRPPSDLPPSRARLEALSTALTNDDPKLRTRAAERLLAWPEARPRWADVLHAYLAGSIELGSWALRILANHLEAWPGIHADAPPDPIAHSRHAQALAERLDAIQQQRFLPVWVEAWSRGQLELAPLISTVDQSLLIPLARTQALAGEFGLVRLLVPDGSLALATLVRELAERAPDEVAHLIEEDPEPDPIDSAGEVLLDDPIRSMNLDQLVASIDEHGVEIGLAVRAVHALSDHGERAANALEQLSVDPRARVRSAALRALRKVAPRERCLATTARVLAIETRREVIPGLMKTLANGRHEPGVTAVLAYTTHRDTKLRDAAFDALAIWGREIVPTLRRVSRRARPDQRRTYELLIARLEDGAE</sequence>
<evidence type="ECO:0000313" key="3">
    <source>
        <dbReference type="Proteomes" id="UP000031599"/>
    </source>
</evidence>
<dbReference type="InterPro" id="IPR011989">
    <property type="entry name" value="ARM-like"/>
</dbReference>
<evidence type="ECO:0000256" key="1">
    <source>
        <dbReference type="SAM" id="MobiDB-lite"/>
    </source>
</evidence>
<evidence type="ECO:0000313" key="2">
    <source>
        <dbReference type="EMBL" id="KIG18422.1"/>
    </source>
</evidence>
<gene>
    <name evidence="2" type="ORF">DB30_00707</name>
</gene>
<dbReference type="RefSeq" id="WP_052547044.1">
    <property type="nucleotide sequence ID" value="NZ_JMCC02000011.1"/>
</dbReference>
<dbReference type="InterPro" id="IPR016024">
    <property type="entry name" value="ARM-type_fold"/>
</dbReference>
<dbReference type="EMBL" id="JMCC02000011">
    <property type="protein sequence ID" value="KIG18422.1"/>
    <property type="molecule type" value="Genomic_DNA"/>
</dbReference>
<dbReference type="InterPro" id="IPR004155">
    <property type="entry name" value="PBS_lyase_HEAT"/>
</dbReference>
<accession>A0A0C2DFL9</accession>
<reference evidence="2 3" key="1">
    <citation type="submission" date="2014-12" db="EMBL/GenBank/DDBJ databases">
        <title>Genome assembly of Enhygromyxa salina DSM 15201.</title>
        <authorList>
            <person name="Sharma G."/>
            <person name="Subramanian S."/>
        </authorList>
    </citation>
    <scope>NUCLEOTIDE SEQUENCE [LARGE SCALE GENOMIC DNA]</scope>
    <source>
        <strain evidence="2 3">DSM 15201</strain>
    </source>
</reference>
<protein>
    <recommendedName>
        <fullName evidence="4">HEAT repeat protein</fullName>
    </recommendedName>
</protein>
<feature type="region of interest" description="Disordered" evidence="1">
    <location>
        <begin position="1098"/>
        <end position="1118"/>
    </location>
</feature>
<dbReference type="Proteomes" id="UP000031599">
    <property type="component" value="Unassembled WGS sequence"/>
</dbReference>
<evidence type="ECO:0008006" key="4">
    <source>
        <dbReference type="Google" id="ProtNLM"/>
    </source>
</evidence>
<dbReference type="SUPFAM" id="SSF48371">
    <property type="entry name" value="ARM repeat"/>
    <property type="match status" value="1"/>
</dbReference>
<name>A0A0C2DFL9_9BACT</name>
<dbReference type="Gene3D" id="1.25.10.10">
    <property type="entry name" value="Leucine-rich Repeat Variant"/>
    <property type="match status" value="1"/>
</dbReference>
<organism evidence="2 3">
    <name type="scientific">Enhygromyxa salina</name>
    <dbReference type="NCBI Taxonomy" id="215803"/>
    <lineage>
        <taxon>Bacteria</taxon>
        <taxon>Pseudomonadati</taxon>
        <taxon>Myxococcota</taxon>
        <taxon>Polyangia</taxon>
        <taxon>Nannocystales</taxon>
        <taxon>Nannocystaceae</taxon>
        <taxon>Enhygromyxa</taxon>
    </lineage>
</organism>
<comment type="caution">
    <text evidence="2">The sequence shown here is derived from an EMBL/GenBank/DDBJ whole genome shotgun (WGS) entry which is preliminary data.</text>
</comment>
<dbReference type="SMART" id="SM00567">
    <property type="entry name" value="EZ_HEAT"/>
    <property type="match status" value="4"/>
</dbReference>